<dbReference type="Gene3D" id="3.30.200.20">
    <property type="entry name" value="Phosphorylase Kinase, domain 1"/>
    <property type="match status" value="1"/>
</dbReference>
<dbReference type="InterPro" id="IPR050660">
    <property type="entry name" value="NEK_Ser/Thr_kinase"/>
</dbReference>
<evidence type="ECO:0000313" key="12">
    <source>
        <dbReference type="EMBL" id="KRX09722.1"/>
    </source>
</evidence>
<organism evidence="12 13">
    <name type="scientific">Pseudocohnilembus persalinus</name>
    <name type="common">Ciliate</name>
    <dbReference type="NCBI Taxonomy" id="266149"/>
    <lineage>
        <taxon>Eukaryota</taxon>
        <taxon>Sar</taxon>
        <taxon>Alveolata</taxon>
        <taxon>Ciliophora</taxon>
        <taxon>Intramacronucleata</taxon>
        <taxon>Oligohymenophorea</taxon>
        <taxon>Scuticociliatia</taxon>
        <taxon>Philasterida</taxon>
        <taxon>Pseudocohnilembidae</taxon>
        <taxon>Pseudocohnilembus</taxon>
    </lineage>
</organism>
<dbReference type="SUPFAM" id="SSF56112">
    <property type="entry name" value="Protein kinase-like (PK-like)"/>
    <property type="match status" value="1"/>
</dbReference>
<evidence type="ECO:0000259" key="11">
    <source>
        <dbReference type="PROSITE" id="PS50011"/>
    </source>
</evidence>
<dbReference type="AlphaFoldDB" id="A0A0V0R5U1"/>
<dbReference type="InParanoid" id="A0A0V0R5U1"/>
<dbReference type="OMA" id="IATXERT"/>
<evidence type="ECO:0000256" key="1">
    <source>
        <dbReference type="ARBA" id="ARBA00010886"/>
    </source>
</evidence>
<keyword evidence="5 8" id="KW-0547">Nucleotide-binding</keyword>
<feature type="compositionally biased region" description="Polar residues" evidence="10">
    <location>
        <begin position="372"/>
        <end position="388"/>
    </location>
</feature>
<keyword evidence="13" id="KW-1185">Reference proteome</keyword>
<dbReference type="InterPro" id="IPR011009">
    <property type="entry name" value="Kinase-like_dom_sf"/>
</dbReference>
<sequence>MYQNINQLQQQVQNGAGGSLQDFNFLNKIGEGSYSSVHKVIKKSDGKSYALKKVKLQGLKPKEKENALNEVRILASINHPNIISYKDTFFDEKSNSLCLVMEFAEEGDLQRQIDNNIKTRQHLPESKVWKILAHCLRGLQVLHGMKILHRDIKCANIFISKDGNFKLGDLNVSKVAKRGLVYTQTGTPYYASPEVWRDEPYDFKSDLWSLGCIIYELCALKPPFRAKNMEGLYQRVQRGVFERIPRTYSDELYGVIQLCLKVNPQMRPSCKQLLNNPLVKKNIQQFQNEEQQMEMNTVELNQNFNLLNTIKVPKNMKNLYEKLPKNKYDEEVTNQSLDNADLEDRGRNFNRNNNNGQGRKQKVASALPNYGNKPSNYQAPGNQNGVNNQRVSNIQSQKDILDQQQLHLQQLQLQQQKQQAQLQLPNIYDNQEQTNLNNNNRDYLPNIVNSPYNGQYKKPTKSNNSNNYHYIEGDQQLQQRKQMNNLDDMEGHLQRKEKYLLGGGYNQSQNNVKKYDIYNNNNNIINQANNYKQNIYQQQKKLYDNSNSRINNLYERNRREYLMGDDYSNYNNYNQQYNSNLPAGGVISHNKRNQQNSAFIPLSQQINSGYSQNSVRPVWWG</sequence>
<gene>
    <name evidence="12" type="ORF">PPERSA_02594</name>
</gene>
<evidence type="ECO:0000313" key="13">
    <source>
        <dbReference type="Proteomes" id="UP000054937"/>
    </source>
</evidence>
<evidence type="ECO:0000256" key="3">
    <source>
        <dbReference type="ARBA" id="ARBA00022527"/>
    </source>
</evidence>
<keyword evidence="3" id="KW-0723">Serine/threonine-protein kinase</keyword>
<dbReference type="GO" id="GO:0005524">
    <property type="term" value="F:ATP binding"/>
    <property type="evidence" value="ECO:0007669"/>
    <property type="project" value="UniProtKB-UniRule"/>
</dbReference>
<dbReference type="PROSITE" id="PS50011">
    <property type="entry name" value="PROTEIN_KINASE_DOM"/>
    <property type="match status" value="1"/>
</dbReference>
<dbReference type="InterPro" id="IPR017441">
    <property type="entry name" value="Protein_kinase_ATP_BS"/>
</dbReference>
<reference evidence="12 13" key="1">
    <citation type="journal article" date="2015" name="Sci. Rep.">
        <title>Genome of the facultative scuticociliatosis pathogen Pseudocohnilembus persalinus provides insight into its virulence through horizontal gene transfer.</title>
        <authorList>
            <person name="Xiong J."/>
            <person name="Wang G."/>
            <person name="Cheng J."/>
            <person name="Tian M."/>
            <person name="Pan X."/>
            <person name="Warren A."/>
            <person name="Jiang C."/>
            <person name="Yuan D."/>
            <person name="Miao W."/>
        </authorList>
    </citation>
    <scope>NUCLEOTIDE SEQUENCE [LARGE SCALE GENOMIC DNA]</scope>
    <source>
        <strain evidence="12">36N120E</strain>
    </source>
</reference>
<evidence type="ECO:0000256" key="8">
    <source>
        <dbReference type="PROSITE-ProRule" id="PRU10141"/>
    </source>
</evidence>
<keyword evidence="9" id="KW-0175">Coiled coil</keyword>
<feature type="binding site" evidence="8">
    <location>
        <position position="52"/>
    </location>
    <ligand>
        <name>ATP</name>
        <dbReference type="ChEBI" id="CHEBI:30616"/>
    </ligand>
</feature>
<keyword evidence="4" id="KW-0808">Transferase</keyword>
<proteinExistence type="inferred from homology"/>
<feature type="region of interest" description="Disordered" evidence="10">
    <location>
        <begin position="330"/>
        <end position="388"/>
    </location>
</feature>
<dbReference type="GO" id="GO:0004674">
    <property type="term" value="F:protein serine/threonine kinase activity"/>
    <property type="evidence" value="ECO:0007669"/>
    <property type="project" value="UniProtKB-KW"/>
</dbReference>
<dbReference type="PANTHER" id="PTHR43671">
    <property type="entry name" value="SERINE/THREONINE-PROTEIN KINASE NEK"/>
    <property type="match status" value="1"/>
</dbReference>
<feature type="domain" description="Protein kinase" evidence="11">
    <location>
        <begin position="23"/>
        <end position="279"/>
    </location>
</feature>
<evidence type="ECO:0000256" key="10">
    <source>
        <dbReference type="SAM" id="MobiDB-lite"/>
    </source>
</evidence>
<keyword evidence="6 12" id="KW-0418">Kinase</keyword>
<evidence type="ECO:0000256" key="6">
    <source>
        <dbReference type="ARBA" id="ARBA00022777"/>
    </source>
</evidence>
<dbReference type="PROSITE" id="PS00108">
    <property type="entry name" value="PROTEIN_KINASE_ST"/>
    <property type="match status" value="1"/>
</dbReference>
<dbReference type="Gene3D" id="1.10.510.10">
    <property type="entry name" value="Transferase(Phosphotransferase) domain 1"/>
    <property type="match status" value="1"/>
</dbReference>
<dbReference type="InterPro" id="IPR000719">
    <property type="entry name" value="Prot_kinase_dom"/>
</dbReference>
<evidence type="ECO:0000256" key="2">
    <source>
        <dbReference type="ARBA" id="ARBA00012513"/>
    </source>
</evidence>
<evidence type="ECO:0000256" key="4">
    <source>
        <dbReference type="ARBA" id="ARBA00022679"/>
    </source>
</evidence>
<dbReference type="FunFam" id="3.30.200.20:FF:000097">
    <property type="entry name" value="Probable serine/threonine-protein kinase nek1"/>
    <property type="match status" value="1"/>
</dbReference>
<feature type="coiled-coil region" evidence="9">
    <location>
        <begin position="394"/>
        <end position="421"/>
    </location>
</feature>
<comment type="caution">
    <text evidence="12">The sequence shown here is derived from an EMBL/GenBank/DDBJ whole genome shotgun (WGS) entry which is preliminary data.</text>
</comment>
<dbReference type="PROSITE" id="PS00107">
    <property type="entry name" value="PROTEIN_KINASE_ATP"/>
    <property type="match status" value="1"/>
</dbReference>
<keyword evidence="7 8" id="KW-0067">ATP-binding</keyword>
<dbReference type="EC" id="2.7.11.1" evidence="2"/>
<dbReference type="InterPro" id="IPR008271">
    <property type="entry name" value="Ser/Thr_kinase_AS"/>
</dbReference>
<name>A0A0V0R5U1_PSEPJ</name>
<dbReference type="SMART" id="SM00220">
    <property type="entry name" value="S_TKc"/>
    <property type="match status" value="1"/>
</dbReference>
<evidence type="ECO:0000256" key="7">
    <source>
        <dbReference type="ARBA" id="ARBA00022840"/>
    </source>
</evidence>
<evidence type="ECO:0000256" key="9">
    <source>
        <dbReference type="SAM" id="Coils"/>
    </source>
</evidence>
<comment type="similarity">
    <text evidence="1">Belongs to the protein kinase superfamily. NEK Ser/Thr protein kinase family. NIMA subfamily.</text>
</comment>
<dbReference type="Proteomes" id="UP000054937">
    <property type="component" value="Unassembled WGS sequence"/>
</dbReference>
<dbReference type="OrthoDB" id="248923at2759"/>
<protein>
    <recommendedName>
        <fullName evidence="2">non-specific serine/threonine protein kinase</fullName>
        <ecNumber evidence="2">2.7.11.1</ecNumber>
    </recommendedName>
</protein>
<evidence type="ECO:0000256" key="5">
    <source>
        <dbReference type="ARBA" id="ARBA00022741"/>
    </source>
</evidence>
<accession>A0A0V0R5U1</accession>
<feature type="compositionally biased region" description="Low complexity" evidence="10">
    <location>
        <begin position="349"/>
        <end position="358"/>
    </location>
</feature>
<dbReference type="Pfam" id="PF00069">
    <property type="entry name" value="Pkinase"/>
    <property type="match status" value="1"/>
</dbReference>
<dbReference type="PANTHER" id="PTHR43671:SF13">
    <property type="entry name" value="SERINE_THREONINE-PROTEIN KINASE NEK2"/>
    <property type="match status" value="1"/>
</dbReference>
<dbReference type="EMBL" id="LDAU01000044">
    <property type="protein sequence ID" value="KRX09722.1"/>
    <property type="molecule type" value="Genomic_DNA"/>
</dbReference>